<organism evidence="1">
    <name type="scientific">bioreactor metagenome</name>
    <dbReference type="NCBI Taxonomy" id="1076179"/>
    <lineage>
        <taxon>unclassified sequences</taxon>
        <taxon>metagenomes</taxon>
        <taxon>ecological metagenomes</taxon>
    </lineage>
</organism>
<name>A0A645DB74_9ZZZZ</name>
<sequence>MFGKKRVCPVSRNFVRRLSIDSSASRALPCEICTLASRPTTANSMSGVPLACISPKRAIRVRRRFDTSSPFSNLLSHIAQSGKPTPSRPKTDSNGFRMVAYIRSSFFDHSQKSLPPFITLGSVLVTENGGTLSCLSIITRKTLLMTSIRPLLPRCGSAISR</sequence>
<gene>
    <name evidence="1" type="ORF">SDC9_133684</name>
</gene>
<reference evidence="1" key="1">
    <citation type="submission" date="2019-08" db="EMBL/GenBank/DDBJ databases">
        <authorList>
            <person name="Kucharzyk K."/>
            <person name="Murdoch R.W."/>
            <person name="Higgins S."/>
            <person name="Loffler F."/>
        </authorList>
    </citation>
    <scope>NUCLEOTIDE SEQUENCE</scope>
</reference>
<dbReference type="EMBL" id="VSSQ01034591">
    <property type="protein sequence ID" value="MPM86594.1"/>
    <property type="molecule type" value="Genomic_DNA"/>
</dbReference>
<protein>
    <submittedName>
        <fullName evidence="1">Uncharacterized protein</fullName>
    </submittedName>
</protein>
<proteinExistence type="predicted"/>
<accession>A0A645DB74</accession>
<evidence type="ECO:0000313" key="1">
    <source>
        <dbReference type="EMBL" id="MPM86594.1"/>
    </source>
</evidence>
<comment type="caution">
    <text evidence="1">The sequence shown here is derived from an EMBL/GenBank/DDBJ whole genome shotgun (WGS) entry which is preliminary data.</text>
</comment>
<dbReference type="AlphaFoldDB" id="A0A645DB74"/>